<dbReference type="EMBL" id="CM018032">
    <property type="protein sequence ID" value="KAA8547790.1"/>
    <property type="molecule type" value="Genomic_DNA"/>
</dbReference>
<keyword evidence="4" id="KW-1185">Reference proteome</keyword>
<dbReference type="PANTHER" id="PTHR21726:SF61">
    <property type="entry name" value="DNAA INITIATOR-ASSOCIATING PROTEIN"/>
    <property type="match status" value="1"/>
</dbReference>
<dbReference type="AlphaFoldDB" id="A0A5J5C0T5"/>
<feature type="region of interest" description="Disordered" evidence="1">
    <location>
        <begin position="468"/>
        <end position="507"/>
    </location>
</feature>
<evidence type="ECO:0000256" key="1">
    <source>
        <dbReference type="SAM" id="MobiDB-lite"/>
    </source>
</evidence>
<dbReference type="PANTHER" id="PTHR21726">
    <property type="entry name" value="PHOSPHATIDYLINOSITOL N-ACETYLGLUCOSAMINYLTRANSFERASE SUBUNIT P DOWN SYNDROME CRITICAL REGION PROTEIN 5 -RELATED"/>
    <property type="match status" value="1"/>
</dbReference>
<reference evidence="3 4" key="1">
    <citation type="submission" date="2019-09" db="EMBL/GenBank/DDBJ databases">
        <title>A chromosome-level genome assembly of the Chinese tupelo Nyssa sinensis.</title>
        <authorList>
            <person name="Yang X."/>
            <person name="Kang M."/>
            <person name="Yang Y."/>
            <person name="Xiong H."/>
            <person name="Wang M."/>
            <person name="Zhang Z."/>
            <person name="Wang Z."/>
            <person name="Wu H."/>
            <person name="Ma T."/>
            <person name="Liu J."/>
            <person name="Xi Z."/>
        </authorList>
    </citation>
    <scope>NUCLEOTIDE SEQUENCE [LARGE SCALE GENOMIC DNA]</scope>
    <source>
        <strain evidence="3">J267</strain>
        <tissue evidence="3">Leaf</tissue>
    </source>
</reference>
<accession>A0A5J5C0T5</accession>
<dbReference type="InterPro" id="IPR032795">
    <property type="entry name" value="DUF3741-assoc"/>
</dbReference>
<feature type="domain" description="DUF3741" evidence="2">
    <location>
        <begin position="90"/>
        <end position="116"/>
    </location>
</feature>
<name>A0A5J5C0T5_9ASTE</name>
<feature type="compositionally biased region" description="Basic and acidic residues" evidence="1">
    <location>
        <begin position="468"/>
        <end position="478"/>
    </location>
</feature>
<proteinExistence type="predicted"/>
<protein>
    <recommendedName>
        <fullName evidence="2">DUF3741 domain-containing protein</fullName>
    </recommendedName>
</protein>
<feature type="compositionally biased region" description="Polar residues" evidence="1">
    <location>
        <begin position="370"/>
        <end position="390"/>
    </location>
</feature>
<feature type="compositionally biased region" description="Low complexity" evidence="1">
    <location>
        <begin position="492"/>
        <end position="504"/>
    </location>
</feature>
<gene>
    <name evidence="3" type="ORF">F0562_004219</name>
</gene>
<feature type="region of interest" description="Disordered" evidence="1">
    <location>
        <begin position="77"/>
        <end position="97"/>
    </location>
</feature>
<evidence type="ECO:0000313" key="3">
    <source>
        <dbReference type="EMBL" id="KAA8547790.1"/>
    </source>
</evidence>
<dbReference type="OrthoDB" id="1928505at2759"/>
<dbReference type="Proteomes" id="UP000325577">
    <property type="component" value="Linkage Group LG1"/>
</dbReference>
<organism evidence="3 4">
    <name type="scientific">Nyssa sinensis</name>
    <dbReference type="NCBI Taxonomy" id="561372"/>
    <lineage>
        <taxon>Eukaryota</taxon>
        <taxon>Viridiplantae</taxon>
        <taxon>Streptophyta</taxon>
        <taxon>Embryophyta</taxon>
        <taxon>Tracheophyta</taxon>
        <taxon>Spermatophyta</taxon>
        <taxon>Magnoliopsida</taxon>
        <taxon>eudicotyledons</taxon>
        <taxon>Gunneridae</taxon>
        <taxon>Pentapetalae</taxon>
        <taxon>asterids</taxon>
        <taxon>Cornales</taxon>
        <taxon>Nyssaceae</taxon>
        <taxon>Nyssa</taxon>
    </lineage>
</organism>
<feature type="region of interest" description="Disordered" evidence="1">
    <location>
        <begin position="356"/>
        <end position="425"/>
    </location>
</feature>
<feature type="region of interest" description="Disordered" evidence="1">
    <location>
        <begin position="312"/>
        <end position="340"/>
    </location>
</feature>
<sequence>MNDTAGKTASSLAITEKKPHKPGGCVGIFFQLFDWNRRFAKKKLFSKKLLPPARAKQASKKFPGDEKLPKLRLIADENSGGFPNLKKNGTSEQKDETRAPSLVARLMGLESLPTVQQDKPKKASVSESGCDRVEKFVNNHSGFTEEDLNLEKGNLKHDLRPQKLQKTGVFERQPVTRFGAEALHFKGVLSRSRKHQPKLASPMKSPRMLSGRNASLFIDVATKILEPGLQATNRAKCALTYSNIMHHAVKDDIMIEGTMSPSPDSLKNSDYCASSAKSLKGQSSSKNCGNLLDLVDSRPNVEEQPLAFTSPVSSYVKPSSYGSESSKPRQAISSPKQEQERVLQKCREQSISLESQARDNIRTRAGPITNRKSLNQGSGAQNRLTSQQCKSQRDVPSSIGFKHKSQSQIQMSLGRDRLPPRSKLSNLHTNRVSSAANAHNETKNFVALNRSLSGRPGSRLPAKVDKFDTEKSCNRPDESLTSVRKRRSAMVSGQGESSGSVSSGFEKQRNYRCDAVTGKGMGLDTPHMNHTCIESRLAHPGESNRTGGKKDNDVISFTFSSPVKRTIRIQTEMEEKRDQNDDTCNSTPQKNSLLHNSDVKTCFQNPLLWRGDALGALLEQKLKELTCQEVDELATGSTPKRTTAMILQELISALTAESPVSQDDVAVGSNWKSVRCDSGYKLNTNITFQAKTKTEGASGGNSHDYDHLSPGSVLEASFSNDSCFSSSLDDNSGHRLHSYSNYSYDESQPLVPNADLLDSATSLRKGGSHSESVTDLLDHISDVLSSINLADARLKGSQLAHAKEVIMNAELVFGNGTLHNSDGKRDFSVSCFLLNELETLASVHVDEL</sequence>
<feature type="compositionally biased region" description="Low complexity" evidence="1">
    <location>
        <begin position="312"/>
        <end position="325"/>
    </location>
</feature>
<evidence type="ECO:0000313" key="4">
    <source>
        <dbReference type="Proteomes" id="UP000325577"/>
    </source>
</evidence>
<dbReference type="Pfam" id="PF14383">
    <property type="entry name" value="VARLMGL"/>
    <property type="match status" value="1"/>
</dbReference>
<evidence type="ECO:0000259" key="2">
    <source>
        <dbReference type="Pfam" id="PF14383"/>
    </source>
</evidence>